<dbReference type="PROSITE" id="PS50835">
    <property type="entry name" value="IG_LIKE"/>
    <property type="match status" value="1"/>
</dbReference>
<gene>
    <name evidence="4" type="primary">OBSCN_1</name>
    <name evidence="4" type="ORF">EYF80_022194</name>
</gene>
<evidence type="ECO:0000256" key="1">
    <source>
        <dbReference type="ARBA" id="ARBA00023157"/>
    </source>
</evidence>
<organism evidence="4 5">
    <name type="scientific">Liparis tanakae</name>
    <name type="common">Tanaka's snailfish</name>
    <dbReference type="NCBI Taxonomy" id="230148"/>
    <lineage>
        <taxon>Eukaryota</taxon>
        <taxon>Metazoa</taxon>
        <taxon>Chordata</taxon>
        <taxon>Craniata</taxon>
        <taxon>Vertebrata</taxon>
        <taxon>Euteleostomi</taxon>
        <taxon>Actinopterygii</taxon>
        <taxon>Neopterygii</taxon>
        <taxon>Teleostei</taxon>
        <taxon>Neoteleostei</taxon>
        <taxon>Acanthomorphata</taxon>
        <taxon>Eupercaria</taxon>
        <taxon>Perciformes</taxon>
        <taxon>Cottioidei</taxon>
        <taxon>Cottales</taxon>
        <taxon>Liparidae</taxon>
        <taxon>Liparis</taxon>
    </lineage>
</organism>
<evidence type="ECO:0000313" key="5">
    <source>
        <dbReference type="Proteomes" id="UP000314294"/>
    </source>
</evidence>
<keyword evidence="1" id="KW-1015">Disulfide bond</keyword>
<comment type="caution">
    <text evidence="4">The sequence shown here is derived from an EMBL/GenBank/DDBJ whole genome shotgun (WGS) entry which is preliminary data.</text>
</comment>
<name>A0A4Z2HPL6_9TELE</name>
<dbReference type="EMBL" id="SRLO01000202">
    <property type="protein sequence ID" value="TNN67521.1"/>
    <property type="molecule type" value="Genomic_DNA"/>
</dbReference>
<dbReference type="PANTHER" id="PTHR47633">
    <property type="entry name" value="IMMUNOGLOBULIN"/>
    <property type="match status" value="1"/>
</dbReference>
<dbReference type="InterPro" id="IPR036179">
    <property type="entry name" value="Ig-like_dom_sf"/>
</dbReference>
<dbReference type="Gene3D" id="2.60.40.10">
    <property type="entry name" value="Immunoglobulins"/>
    <property type="match status" value="1"/>
</dbReference>
<protein>
    <submittedName>
        <fullName evidence="4">Obscurin</fullName>
    </submittedName>
</protein>
<keyword evidence="2" id="KW-0393">Immunoglobulin domain</keyword>
<proteinExistence type="predicted"/>
<evidence type="ECO:0000259" key="3">
    <source>
        <dbReference type="PROSITE" id="PS50835"/>
    </source>
</evidence>
<sequence length="120" mass="13454">MTADDSGQYMCFATSSAGNASTLGKVTVQMPPRFLNKMKNAIFVAGEDAQFSCVIQSAPSPKIRWFKDCRLLTDQEKYHTCSEPRSGALVLVIKSLTERDLGHYEFTEQETRLPKKTIIM</sequence>
<dbReference type="OrthoDB" id="10072266at2759"/>
<feature type="domain" description="Ig-like" evidence="3">
    <location>
        <begin position="32"/>
        <end position="104"/>
    </location>
</feature>
<dbReference type="Pfam" id="PF07679">
    <property type="entry name" value="I-set"/>
    <property type="match status" value="1"/>
</dbReference>
<dbReference type="GO" id="GO:0030018">
    <property type="term" value="C:Z disc"/>
    <property type="evidence" value="ECO:0007669"/>
    <property type="project" value="TreeGrafter"/>
</dbReference>
<evidence type="ECO:0000313" key="4">
    <source>
        <dbReference type="EMBL" id="TNN67521.1"/>
    </source>
</evidence>
<evidence type="ECO:0000256" key="2">
    <source>
        <dbReference type="ARBA" id="ARBA00023319"/>
    </source>
</evidence>
<dbReference type="InterPro" id="IPR007110">
    <property type="entry name" value="Ig-like_dom"/>
</dbReference>
<reference evidence="4 5" key="1">
    <citation type="submission" date="2019-03" db="EMBL/GenBank/DDBJ databases">
        <title>First draft genome of Liparis tanakae, snailfish: a comprehensive survey of snailfish specific genes.</title>
        <authorList>
            <person name="Kim W."/>
            <person name="Song I."/>
            <person name="Jeong J.-H."/>
            <person name="Kim D."/>
            <person name="Kim S."/>
            <person name="Ryu S."/>
            <person name="Song J.Y."/>
            <person name="Lee S.K."/>
        </authorList>
    </citation>
    <scope>NUCLEOTIDE SEQUENCE [LARGE SCALE GENOMIC DNA]</scope>
    <source>
        <tissue evidence="4">Muscle</tissue>
    </source>
</reference>
<dbReference type="Proteomes" id="UP000314294">
    <property type="component" value="Unassembled WGS sequence"/>
</dbReference>
<dbReference type="PANTHER" id="PTHR47633:SF4">
    <property type="entry name" value="MYOPALLADIN ISOFORM X1"/>
    <property type="match status" value="1"/>
</dbReference>
<dbReference type="SUPFAM" id="SSF48726">
    <property type="entry name" value="Immunoglobulin"/>
    <property type="match status" value="2"/>
</dbReference>
<accession>A0A4Z2HPL6</accession>
<keyword evidence="5" id="KW-1185">Reference proteome</keyword>
<dbReference type="FunFam" id="2.60.40.10:FF:000032">
    <property type="entry name" value="palladin isoform X1"/>
    <property type="match status" value="1"/>
</dbReference>
<dbReference type="InterPro" id="IPR013783">
    <property type="entry name" value="Ig-like_fold"/>
</dbReference>
<dbReference type="GO" id="GO:0004672">
    <property type="term" value="F:protein kinase activity"/>
    <property type="evidence" value="ECO:0007669"/>
    <property type="project" value="TreeGrafter"/>
</dbReference>
<dbReference type="AlphaFoldDB" id="A0A4Z2HPL6"/>
<dbReference type="InterPro" id="IPR013098">
    <property type="entry name" value="Ig_I-set"/>
</dbReference>